<name>A0AAD5U3R4_9FUNG</name>
<dbReference type="GO" id="GO:0000492">
    <property type="term" value="P:box C/D snoRNP assembly"/>
    <property type="evidence" value="ECO:0007669"/>
    <property type="project" value="TreeGrafter"/>
</dbReference>
<gene>
    <name evidence="5" type="ORF">HK099_001468</name>
</gene>
<dbReference type="GO" id="GO:0005634">
    <property type="term" value="C:nucleus"/>
    <property type="evidence" value="ECO:0007669"/>
    <property type="project" value="TreeGrafter"/>
</dbReference>
<keyword evidence="1" id="KW-0862">Zinc</keyword>
<dbReference type="Pfam" id="PF10453">
    <property type="entry name" value="NUFIP1"/>
    <property type="match status" value="1"/>
</dbReference>
<comment type="caution">
    <text evidence="5">The sequence shown here is derived from an EMBL/GenBank/DDBJ whole genome shotgun (WGS) entry which is preliminary data.</text>
</comment>
<accession>A0AAD5U3R4</accession>
<dbReference type="PROSITE" id="PS50157">
    <property type="entry name" value="ZINC_FINGER_C2H2_2"/>
    <property type="match status" value="1"/>
</dbReference>
<dbReference type="EMBL" id="JADGJW010000141">
    <property type="protein sequence ID" value="KAJ3223166.1"/>
    <property type="molecule type" value="Genomic_DNA"/>
</dbReference>
<dbReference type="PANTHER" id="PTHR13309">
    <property type="entry name" value="NUCLEAR FRAGILE X MENTAL RETARDATION PROTEIN INTERACTING PROTEIN 1"/>
    <property type="match status" value="1"/>
</dbReference>
<feature type="region of interest" description="Disordered" evidence="2">
    <location>
        <begin position="210"/>
        <end position="244"/>
    </location>
</feature>
<protein>
    <recommendedName>
        <fullName evidence="7">C3H1-type domain-containing protein</fullName>
    </recommendedName>
</protein>
<keyword evidence="6" id="KW-1185">Reference proteome</keyword>
<dbReference type="InterPro" id="IPR019496">
    <property type="entry name" value="NUFIP1_cons_dom"/>
</dbReference>
<dbReference type="GO" id="GO:0003723">
    <property type="term" value="F:RNA binding"/>
    <property type="evidence" value="ECO:0007669"/>
    <property type="project" value="InterPro"/>
</dbReference>
<dbReference type="Proteomes" id="UP001211065">
    <property type="component" value="Unassembled WGS sequence"/>
</dbReference>
<evidence type="ECO:0008006" key="7">
    <source>
        <dbReference type="Google" id="ProtNLM"/>
    </source>
</evidence>
<feature type="region of interest" description="Disordered" evidence="2">
    <location>
        <begin position="1"/>
        <end position="31"/>
    </location>
</feature>
<reference evidence="5" key="1">
    <citation type="submission" date="2020-05" db="EMBL/GenBank/DDBJ databases">
        <title>Phylogenomic resolution of chytrid fungi.</title>
        <authorList>
            <person name="Stajich J.E."/>
            <person name="Amses K."/>
            <person name="Simmons R."/>
            <person name="Seto K."/>
            <person name="Myers J."/>
            <person name="Bonds A."/>
            <person name="Quandt C.A."/>
            <person name="Barry K."/>
            <person name="Liu P."/>
            <person name="Grigoriev I."/>
            <person name="Longcore J.E."/>
            <person name="James T.Y."/>
        </authorList>
    </citation>
    <scope>NUCLEOTIDE SEQUENCE</scope>
    <source>
        <strain evidence="5">JEL0476</strain>
    </source>
</reference>
<feature type="domain" description="C2H2-type" evidence="4">
    <location>
        <begin position="132"/>
        <end position="159"/>
    </location>
</feature>
<dbReference type="SMART" id="SM00355">
    <property type="entry name" value="ZnF_C2H2"/>
    <property type="match status" value="2"/>
</dbReference>
<keyword evidence="1" id="KW-0479">Metal-binding</keyword>
<feature type="domain" description="C3H1-type" evidence="3">
    <location>
        <begin position="248"/>
        <end position="275"/>
    </location>
</feature>
<evidence type="ECO:0000313" key="6">
    <source>
        <dbReference type="Proteomes" id="UP001211065"/>
    </source>
</evidence>
<feature type="zinc finger region" description="C3H1-type" evidence="1">
    <location>
        <begin position="248"/>
        <end position="275"/>
    </location>
</feature>
<evidence type="ECO:0000256" key="1">
    <source>
        <dbReference type="PROSITE-ProRule" id="PRU00723"/>
    </source>
</evidence>
<dbReference type="PROSITE" id="PS00028">
    <property type="entry name" value="ZINC_FINGER_C2H2_1"/>
    <property type="match status" value="1"/>
</dbReference>
<feature type="compositionally biased region" description="Basic residues" evidence="2">
    <location>
        <begin position="295"/>
        <end position="308"/>
    </location>
</feature>
<dbReference type="AlphaFoldDB" id="A0AAD5U3R4"/>
<dbReference type="InterPro" id="IPR013087">
    <property type="entry name" value="Znf_C2H2_type"/>
</dbReference>
<organism evidence="5 6">
    <name type="scientific">Clydaea vesicula</name>
    <dbReference type="NCBI Taxonomy" id="447962"/>
    <lineage>
        <taxon>Eukaryota</taxon>
        <taxon>Fungi</taxon>
        <taxon>Fungi incertae sedis</taxon>
        <taxon>Chytridiomycota</taxon>
        <taxon>Chytridiomycota incertae sedis</taxon>
        <taxon>Chytridiomycetes</taxon>
        <taxon>Lobulomycetales</taxon>
        <taxon>Lobulomycetaceae</taxon>
        <taxon>Clydaea</taxon>
    </lineage>
</organism>
<evidence type="ECO:0000259" key="3">
    <source>
        <dbReference type="PROSITE" id="PS50103"/>
    </source>
</evidence>
<keyword evidence="1" id="KW-0863">Zinc-finger</keyword>
<evidence type="ECO:0000256" key="2">
    <source>
        <dbReference type="SAM" id="MobiDB-lite"/>
    </source>
</evidence>
<sequence length="492" mass="57430">MNNNNHNHPKYPSPQHMQFSQHSAYPPPQQYYHQPPQQFQVQPQQPIYTTMQVPFYNNAYYNQAAVYHHQNQTLQHFQQQLEQTKFSLIPPAYNPPKPYIFPKKNQIHKQNNNKFQHGNGRFNNPTKLPSDLECKNCEKKFQQQSQLDAHLKSHVNCTECDFVGLKKFVDDHITEVHKIQSQPNMTHHKKKFVIETEEEIKKYIEDRKKKYPTDSNVSRKLEETEAKKRKNESKHMSNLKNEKKQKLIEKNIHCPVFVSGNCTKGQLCEFLHEIPSSISKADTLNLEENVEGNNRKKKNNKSRKNNKKKEHENFKVQNITDGKRKNLLKMLLEPEIKRERNIIFQFCKYLVKTNFLKDTSDVGVKMVAGFKICKDDKELIRKEKELLLVKGANAEDDESSGSETSLDDGDEQLCDPVLLKKNYLMADDDTDLLADENMEDLEVEEVDLIVREIHSSNSSLNYVELVKLVLTKVDGRTTKKVISNSVKKLLKI</sequence>
<feature type="region of interest" description="Disordered" evidence="2">
    <location>
        <begin position="289"/>
        <end position="314"/>
    </location>
</feature>
<dbReference type="InterPro" id="IPR000571">
    <property type="entry name" value="Znf_CCCH"/>
</dbReference>
<dbReference type="InterPro" id="IPR039136">
    <property type="entry name" value="NUFIP1-like"/>
</dbReference>
<dbReference type="PROSITE" id="PS50103">
    <property type="entry name" value="ZF_C3H1"/>
    <property type="match status" value="1"/>
</dbReference>
<feature type="compositionally biased region" description="Basic and acidic residues" evidence="2">
    <location>
        <begin position="210"/>
        <end position="226"/>
    </location>
</feature>
<evidence type="ECO:0000313" key="5">
    <source>
        <dbReference type="EMBL" id="KAJ3223166.1"/>
    </source>
</evidence>
<dbReference type="GO" id="GO:0008270">
    <property type="term" value="F:zinc ion binding"/>
    <property type="evidence" value="ECO:0007669"/>
    <property type="project" value="UniProtKB-KW"/>
</dbReference>
<evidence type="ECO:0000259" key="4">
    <source>
        <dbReference type="PROSITE" id="PS50157"/>
    </source>
</evidence>
<proteinExistence type="predicted"/>
<dbReference type="PANTHER" id="PTHR13309:SF0">
    <property type="entry name" value="FMR1-INTERACTING PROTEIN NUFIP1"/>
    <property type="match status" value="1"/>
</dbReference>